<organism evidence="3 4">
    <name type="scientific">Acidovorax soli</name>
    <dbReference type="NCBI Taxonomy" id="592050"/>
    <lineage>
        <taxon>Bacteria</taxon>
        <taxon>Pseudomonadati</taxon>
        <taxon>Pseudomonadota</taxon>
        <taxon>Betaproteobacteria</taxon>
        <taxon>Burkholderiales</taxon>
        <taxon>Comamonadaceae</taxon>
        <taxon>Acidovorax</taxon>
    </lineage>
</organism>
<feature type="chain" id="PRO_5031161409" description="DUF2946 family protein" evidence="2">
    <location>
        <begin position="26"/>
        <end position="144"/>
    </location>
</feature>
<evidence type="ECO:0008006" key="5">
    <source>
        <dbReference type="Google" id="ProtNLM"/>
    </source>
</evidence>
<name>A0A7X0PBQ8_9BURK</name>
<evidence type="ECO:0000256" key="2">
    <source>
        <dbReference type="SAM" id="SignalP"/>
    </source>
</evidence>
<gene>
    <name evidence="3" type="ORF">HNP48_001649</name>
</gene>
<feature type="signal peptide" evidence="2">
    <location>
        <begin position="1"/>
        <end position="25"/>
    </location>
</feature>
<dbReference type="AlphaFoldDB" id="A0A7X0PBQ8"/>
<dbReference type="Proteomes" id="UP000575083">
    <property type="component" value="Unassembled WGS sequence"/>
</dbReference>
<keyword evidence="2" id="KW-0732">Signal</keyword>
<protein>
    <recommendedName>
        <fullName evidence="5">DUF2946 family protein</fullName>
    </recommendedName>
</protein>
<dbReference type="RefSeq" id="WP_184856387.1">
    <property type="nucleotide sequence ID" value="NZ_JACHLK010000002.1"/>
</dbReference>
<dbReference type="EMBL" id="JACHLK010000002">
    <property type="protein sequence ID" value="MBB6558985.1"/>
    <property type="molecule type" value="Genomic_DNA"/>
</dbReference>
<reference evidence="3 4" key="1">
    <citation type="submission" date="2020-08" db="EMBL/GenBank/DDBJ databases">
        <title>Functional genomics of gut bacteria from endangered species of beetles.</title>
        <authorList>
            <person name="Carlos-Shanley C."/>
        </authorList>
    </citation>
    <scope>NUCLEOTIDE SEQUENCE [LARGE SCALE GENOMIC DNA]</scope>
    <source>
        <strain evidence="3 4">S00198</strain>
    </source>
</reference>
<evidence type="ECO:0000313" key="4">
    <source>
        <dbReference type="Proteomes" id="UP000575083"/>
    </source>
</evidence>
<evidence type="ECO:0000313" key="3">
    <source>
        <dbReference type="EMBL" id="MBB6558985.1"/>
    </source>
</evidence>
<evidence type="ECO:0000256" key="1">
    <source>
        <dbReference type="SAM" id="MobiDB-lite"/>
    </source>
</evidence>
<proteinExistence type="predicted"/>
<feature type="compositionally biased region" description="Low complexity" evidence="1">
    <location>
        <begin position="52"/>
        <end position="61"/>
    </location>
</feature>
<keyword evidence="4" id="KW-1185">Reference proteome</keyword>
<sequence>MRRGPLFYLLMVVLVLRGLVGTAMAAGMGPMQHPAPAPVAQTALADHHGQHGSHAAAADAGAHADHGAADAPLQACDGSAPGNAGCATHSQHANCTACEICHTALMEPPALPAGLPRLAAGTAPAAATPFDSATAALAIKPPIA</sequence>
<feature type="region of interest" description="Disordered" evidence="1">
    <location>
        <begin position="34"/>
        <end position="64"/>
    </location>
</feature>
<comment type="caution">
    <text evidence="3">The sequence shown here is derived from an EMBL/GenBank/DDBJ whole genome shotgun (WGS) entry which is preliminary data.</text>
</comment>
<accession>A0A7X0PBQ8</accession>